<dbReference type="Proteomes" id="UP000004506">
    <property type="component" value="Unassembled WGS sequence"/>
</dbReference>
<dbReference type="AlphaFoldDB" id="A0AA86YQY5"/>
<gene>
    <name evidence="1" type="ORF">PROSTU_00605</name>
</gene>
<dbReference type="EMBL" id="ABJD02000048">
    <property type="protein sequence ID" value="EDU61415.1"/>
    <property type="molecule type" value="Genomic_DNA"/>
</dbReference>
<organism evidence="1 2">
    <name type="scientific">Providencia stuartii ATCC 25827</name>
    <dbReference type="NCBI Taxonomy" id="471874"/>
    <lineage>
        <taxon>Bacteria</taxon>
        <taxon>Pseudomonadati</taxon>
        <taxon>Pseudomonadota</taxon>
        <taxon>Gammaproteobacteria</taxon>
        <taxon>Enterobacterales</taxon>
        <taxon>Morganellaceae</taxon>
        <taxon>Providencia</taxon>
    </lineage>
</organism>
<sequence>MISALLFMVLWYKVQFGYSPITGDSNVKILTTHAKLFQLLISIDNLQSSATAITY</sequence>
<accession>A0AA86YQY5</accession>
<protein>
    <submittedName>
        <fullName evidence="1">Uncharacterized protein</fullName>
    </submittedName>
</protein>
<proteinExistence type="predicted"/>
<reference evidence="1 2" key="3">
    <citation type="submission" date="2008-05" db="EMBL/GenBank/DDBJ databases">
        <authorList>
            <person name="Fulton L."/>
            <person name="Clifton S."/>
            <person name="Fulton B."/>
            <person name="Xu J."/>
            <person name="Minx P."/>
            <person name="Pepin K.H."/>
            <person name="Johnson M."/>
            <person name="Thiruvilangam P."/>
            <person name="Bhonagiri V."/>
            <person name="Nash W.E."/>
            <person name="Mardis E.R."/>
            <person name="Wilson R.K."/>
        </authorList>
    </citation>
    <scope>NUCLEOTIDE SEQUENCE [LARGE SCALE GENOMIC DNA]</scope>
    <source>
        <strain evidence="1 2">ATCC 25827</strain>
    </source>
</reference>
<comment type="caution">
    <text evidence="1">The sequence shown here is derived from an EMBL/GenBank/DDBJ whole genome shotgun (WGS) entry which is preliminary data.</text>
</comment>
<evidence type="ECO:0000313" key="1">
    <source>
        <dbReference type="EMBL" id="EDU61415.1"/>
    </source>
</evidence>
<evidence type="ECO:0000313" key="2">
    <source>
        <dbReference type="Proteomes" id="UP000004506"/>
    </source>
</evidence>
<reference evidence="2" key="2">
    <citation type="submission" date="2008-04" db="EMBL/GenBank/DDBJ databases">
        <title>Draft genome sequence of Providencia stuartii(ATCC 25827).</title>
        <authorList>
            <person name="Sudarsanam P."/>
            <person name="Ley R."/>
            <person name="Guruge J."/>
            <person name="Turnbaugh P.J."/>
            <person name="Mahowald M."/>
            <person name="Liep D."/>
            <person name="Gordon J."/>
        </authorList>
    </citation>
    <scope>NUCLEOTIDE SEQUENCE [LARGE SCALE GENOMIC DNA]</scope>
    <source>
        <strain evidence="2">ATCC 25827</strain>
    </source>
</reference>
<reference evidence="2" key="1">
    <citation type="submission" date="2008-04" db="EMBL/GenBank/DDBJ databases">
        <title>Draft genome sequence of Providencia stuartii (ATCC 25827).</title>
        <authorList>
            <person name="Sudarsanam P."/>
            <person name="Ley R."/>
            <person name="Guruge J."/>
            <person name="Turnbaugh P.J."/>
            <person name="Mahowald M."/>
            <person name="Liep D."/>
            <person name="Gordon J."/>
        </authorList>
    </citation>
    <scope>NUCLEOTIDE SEQUENCE [LARGE SCALE GENOMIC DNA]</scope>
    <source>
        <strain evidence="2">ATCC 25827</strain>
    </source>
</reference>
<name>A0AA86YQY5_PROST</name>